<dbReference type="InterPro" id="IPR013078">
    <property type="entry name" value="His_Pase_superF_clade-1"/>
</dbReference>
<dbReference type="EMBL" id="QRDW01000011">
    <property type="protein sequence ID" value="RED45805.1"/>
    <property type="molecule type" value="Genomic_DNA"/>
</dbReference>
<dbReference type="Gene3D" id="3.40.50.1240">
    <property type="entry name" value="Phosphoglycerate mutase-like"/>
    <property type="match status" value="1"/>
</dbReference>
<evidence type="ECO:0000313" key="1">
    <source>
        <dbReference type="EMBL" id="RED45805.1"/>
    </source>
</evidence>
<name>A0A3D9H8J8_9PROT</name>
<dbReference type="SUPFAM" id="SSF53254">
    <property type="entry name" value="Phosphoglycerate mutase-like"/>
    <property type="match status" value="1"/>
</dbReference>
<organism evidence="1 2">
    <name type="scientific">Aestuariispira insulae</name>
    <dbReference type="NCBI Taxonomy" id="1461337"/>
    <lineage>
        <taxon>Bacteria</taxon>
        <taxon>Pseudomonadati</taxon>
        <taxon>Pseudomonadota</taxon>
        <taxon>Alphaproteobacteria</taxon>
        <taxon>Rhodospirillales</taxon>
        <taxon>Kiloniellaceae</taxon>
        <taxon>Aestuariispira</taxon>
    </lineage>
</organism>
<proteinExistence type="predicted"/>
<dbReference type="OrthoDB" id="9781415at2"/>
<dbReference type="InterPro" id="IPR029033">
    <property type="entry name" value="His_PPase_superfam"/>
</dbReference>
<reference evidence="1 2" key="1">
    <citation type="submission" date="2018-07" db="EMBL/GenBank/DDBJ databases">
        <title>Genomic Encyclopedia of Type Strains, Phase III (KMG-III): the genomes of soil and plant-associated and newly described type strains.</title>
        <authorList>
            <person name="Whitman W."/>
        </authorList>
    </citation>
    <scope>NUCLEOTIDE SEQUENCE [LARGE SCALE GENOMIC DNA]</scope>
    <source>
        <strain evidence="1 2">CECT 8488</strain>
    </source>
</reference>
<sequence length="231" mass="25071">MNGRIAVLLRHGDYHQKPGVPSAHQPFPLTGKGCRQAAEAAGLLMDMARDKGWAVNPVIHCSNLLRAWQTAEIIGENTDLFERQIGHDDLAERGVGSAANLTVAEIEKSLADDPRFDAPPKDWKSNSHYCLPLQGAESLIQAGARVATRIGEILRAVEGGTQPVMTVFVGHGAAFRHAAYHLGVLAFEDIARLSMYHAKPVALADGGDAPWHHIAGEWKIRAEAVENRNLD</sequence>
<evidence type="ECO:0000313" key="2">
    <source>
        <dbReference type="Proteomes" id="UP000256845"/>
    </source>
</evidence>
<accession>A0A3D9H8J8</accession>
<gene>
    <name evidence="1" type="ORF">DFP90_11152</name>
</gene>
<dbReference type="Proteomes" id="UP000256845">
    <property type="component" value="Unassembled WGS sequence"/>
</dbReference>
<dbReference type="Pfam" id="PF00300">
    <property type="entry name" value="His_Phos_1"/>
    <property type="match status" value="1"/>
</dbReference>
<protein>
    <submittedName>
        <fullName evidence="1">2,3-bisphosphoglycerate-dependent phosphoglycerate mutase</fullName>
    </submittedName>
</protein>
<comment type="caution">
    <text evidence="1">The sequence shown here is derived from an EMBL/GenBank/DDBJ whole genome shotgun (WGS) entry which is preliminary data.</text>
</comment>
<keyword evidence="2" id="KW-1185">Reference proteome</keyword>
<dbReference type="AlphaFoldDB" id="A0A3D9H8J8"/>
<dbReference type="SMART" id="SM00855">
    <property type="entry name" value="PGAM"/>
    <property type="match status" value="1"/>
</dbReference>
<dbReference type="CDD" id="cd07067">
    <property type="entry name" value="HP_PGM_like"/>
    <property type="match status" value="1"/>
</dbReference>
<dbReference type="RefSeq" id="WP_115938486.1">
    <property type="nucleotide sequence ID" value="NZ_QRDW01000011.1"/>
</dbReference>